<organism evidence="1 2">
    <name type="scientific">Mesoterricola silvestris</name>
    <dbReference type="NCBI Taxonomy" id="2927979"/>
    <lineage>
        <taxon>Bacteria</taxon>
        <taxon>Pseudomonadati</taxon>
        <taxon>Acidobacteriota</taxon>
        <taxon>Holophagae</taxon>
        <taxon>Holophagales</taxon>
        <taxon>Holophagaceae</taxon>
        <taxon>Mesoterricola</taxon>
    </lineage>
</organism>
<protein>
    <submittedName>
        <fullName evidence="1">Uncharacterized protein</fullName>
    </submittedName>
</protein>
<name>A0AA48K8Y2_9BACT</name>
<dbReference type="RefSeq" id="WP_316415743.1">
    <property type="nucleotide sequence ID" value="NZ_AP027080.1"/>
</dbReference>
<accession>A0AA48K8Y2</accession>
<dbReference type="SUPFAM" id="SSF57938">
    <property type="entry name" value="DnaJ/Hsp40 cysteine-rich domain"/>
    <property type="match status" value="1"/>
</dbReference>
<dbReference type="InterPro" id="IPR036410">
    <property type="entry name" value="HSP_DnaJ_Cys-rich_dom_sf"/>
</dbReference>
<reference evidence="2" key="1">
    <citation type="journal article" date="2023" name="Int. J. Syst. Evol. Microbiol.">
        <title>Mesoterricola silvestris gen. nov., sp. nov., Mesoterricola sediminis sp. nov., Geothrix oryzae sp. nov., Geothrix edaphica sp. nov., Geothrix rubra sp. nov., and Geothrix limicola sp. nov., six novel members of Acidobacteriota isolated from soils.</title>
        <authorList>
            <person name="Itoh H."/>
            <person name="Sugisawa Y."/>
            <person name="Mise K."/>
            <person name="Xu Z."/>
            <person name="Kuniyasu M."/>
            <person name="Ushijima N."/>
            <person name="Kawano K."/>
            <person name="Kobayashi E."/>
            <person name="Shiratori Y."/>
            <person name="Masuda Y."/>
            <person name="Senoo K."/>
        </authorList>
    </citation>
    <scope>NUCLEOTIDE SEQUENCE [LARGE SCALE GENOMIC DNA]</scope>
    <source>
        <strain evidence="2">W79</strain>
    </source>
</reference>
<evidence type="ECO:0000313" key="1">
    <source>
        <dbReference type="EMBL" id="BDU72831.1"/>
    </source>
</evidence>
<sequence>MAVLDVCNLCGGQGFLHYHLEEGVKAGGCPACHGAGFVEGWRQGMADGPEHRRCLRGPMRRLDEEGIRLTLRVRAEREFRADGS</sequence>
<dbReference type="Proteomes" id="UP001238179">
    <property type="component" value="Chromosome"/>
</dbReference>
<dbReference type="KEGG" id="msil:METEAL_20050"/>
<gene>
    <name evidence="1" type="ORF">METEAL_20050</name>
</gene>
<keyword evidence="2" id="KW-1185">Reference proteome</keyword>
<dbReference type="EMBL" id="AP027080">
    <property type="protein sequence ID" value="BDU72831.1"/>
    <property type="molecule type" value="Genomic_DNA"/>
</dbReference>
<proteinExistence type="predicted"/>
<dbReference type="AlphaFoldDB" id="A0AA48K8Y2"/>
<evidence type="ECO:0000313" key="2">
    <source>
        <dbReference type="Proteomes" id="UP001238179"/>
    </source>
</evidence>